<dbReference type="Gene3D" id="2.120.10.10">
    <property type="match status" value="1"/>
</dbReference>
<sequence>MEDLGLRMFSDHQGNKSQSSLMRFLRFLLAAPLALAASIPRAETPTTFSEVTIFSPPSDYVIPRTLYARNLQLPNGDLLATWENYSPEPPAVYFPIYRSTDSGKTWSELSRVEDTANGLGLRYQPFLYYLEESIGSYEAGTILLAGSSIPTDLATTQIDLYASRDSGVTWEFVSHIAAGGEALPNNGLTPVWEPFLLAHNGKLICFYSDQRQNETYGQKLVHQTTTDLKNWGDVIDDVTYPTYTDRPGMPVVTKLPTGEFIMTYEYGSYFGTSDYSFPVYYRISADPENFLAAPHQKLVVSSGTQPTGSPYNVWTPFGGDNGTLVVSCGNLGSVFVNQALGEGEWTEISTPESASYTRSLRILQEKENYLLLNGGGVLQGESNKVTVSVMDLEAALA</sequence>
<evidence type="ECO:0000256" key="1">
    <source>
        <dbReference type="SAM" id="SignalP"/>
    </source>
</evidence>
<dbReference type="PANTHER" id="PTHR38792:SF3">
    <property type="entry name" value="BNR_ASP-BOX REPEAT DOMAIN PROTEIN (AFU_ORTHOLOGUE AFUA_7G06430)-RELATED"/>
    <property type="match status" value="1"/>
</dbReference>
<dbReference type="CDD" id="cd15482">
    <property type="entry name" value="Sialidase_non-viral"/>
    <property type="match status" value="1"/>
</dbReference>
<dbReference type="PANTHER" id="PTHR38792">
    <property type="entry name" value="BNR/ASP-BOX REPEAT DOMAIN PROTEIN (AFU_ORTHOLOGUE AFUA_7G06430)-RELATED"/>
    <property type="match status" value="1"/>
</dbReference>
<name>A0A0F0IDH4_ASPPU</name>
<accession>A0A0F0IDH4</accession>
<gene>
    <name evidence="2" type="ORF">P875_00010443</name>
</gene>
<keyword evidence="1" id="KW-0732">Signal</keyword>
<dbReference type="OrthoDB" id="2130735at2759"/>
<organism evidence="2 3">
    <name type="scientific">Aspergillus parasiticus (strain ATCC 56775 / NRRL 5862 / SRRC 143 / SU-1)</name>
    <dbReference type="NCBI Taxonomy" id="1403190"/>
    <lineage>
        <taxon>Eukaryota</taxon>
        <taxon>Fungi</taxon>
        <taxon>Dikarya</taxon>
        <taxon>Ascomycota</taxon>
        <taxon>Pezizomycotina</taxon>
        <taxon>Eurotiomycetes</taxon>
        <taxon>Eurotiomycetidae</taxon>
        <taxon>Eurotiales</taxon>
        <taxon>Aspergillaceae</taxon>
        <taxon>Aspergillus</taxon>
        <taxon>Aspergillus subgen. Circumdati</taxon>
    </lineage>
</organism>
<evidence type="ECO:0000313" key="3">
    <source>
        <dbReference type="Proteomes" id="UP000033540"/>
    </source>
</evidence>
<dbReference type="Proteomes" id="UP000033540">
    <property type="component" value="Unassembled WGS sequence"/>
</dbReference>
<reference evidence="2 3" key="1">
    <citation type="submission" date="2015-02" db="EMBL/GenBank/DDBJ databases">
        <title>Draft genome sequence of Aspergillus parasiticus SU-1.</title>
        <authorList>
            <person name="Yu J."/>
            <person name="Fedorova N."/>
            <person name="Yin Y."/>
            <person name="Losada L."/>
            <person name="Zafar N."/>
            <person name="Taujale R."/>
            <person name="Ehrlich K.C."/>
            <person name="Bhatnagar D."/>
            <person name="Cleveland T.E."/>
            <person name="Bennett J.W."/>
            <person name="Nierman W.C."/>
        </authorList>
    </citation>
    <scope>NUCLEOTIDE SEQUENCE [LARGE SCALE GENOMIC DNA]</scope>
    <source>
        <strain evidence="3">ATCC 56775 / NRRL 5862 / SRRC 143 / SU-1</strain>
    </source>
</reference>
<dbReference type="EMBL" id="JZEE01000373">
    <property type="protein sequence ID" value="KJK65186.1"/>
    <property type="molecule type" value="Genomic_DNA"/>
</dbReference>
<evidence type="ECO:0000313" key="2">
    <source>
        <dbReference type="EMBL" id="KJK65186.1"/>
    </source>
</evidence>
<proteinExistence type="predicted"/>
<dbReference type="SUPFAM" id="SSF110296">
    <property type="entry name" value="Oligoxyloglucan reducing end-specific cellobiohydrolase"/>
    <property type="match status" value="1"/>
</dbReference>
<feature type="signal peptide" evidence="1">
    <location>
        <begin position="1"/>
        <end position="36"/>
    </location>
</feature>
<protein>
    <submittedName>
        <fullName evidence="2">Non-viral sialidase</fullName>
    </submittedName>
</protein>
<dbReference type="AlphaFoldDB" id="A0A0F0IDH4"/>
<feature type="chain" id="PRO_5002443242" evidence="1">
    <location>
        <begin position="37"/>
        <end position="397"/>
    </location>
</feature>
<comment type="caution">
    <text evidence="2">The sequence shown here is derived from an EMBL/GenBank/DDBJ whole genome shotgun (WGS) entry which is preliminary data.</text>
</comment>
<dbReference type="STRING" id="1403190.A0A0F0IDH4"/>